<dbReference type="GO" id="GO:0003824">
    <property type="term" value="F:catalytic activity"/>
    <property type="evidence" value="ECO:0007669"/>
    <property type="project" value="UniProtKB-ARBA"/>
</dbReference>
<evidence type="ECO:0008006" key="3">
    <source>
        <dbReference type="Google" id="ProtNLM"/>
    </source>
</evidence>
<dbReference type="AlphaFoldDB" id="A0A832MNC1"/>
<dbReference type="InterPro" id="IPR014748">
    <property type="entry name" value="Enoyl-CoA_hydra_C"/>
</dbReference>
<dbReference type="PANTHER" id="PTHR42964:SF1">
    <property type="entry name" value="POLYKETIDE BIOSYNTHESIS ENOYL-COA HYDRATASE PKSH-RELATED"/>
    <property type="match status" value="1"/>
</dbReference>
<proteinExistence type="inferred from homology"/>
<sequence>MSLVEIEREGPLARVWLNRPEVHNALSPELVAALVAALHALAHDDGARVLVLGGRGPSFCAGADIGAMRAAAGATFEDNLAEAERLGGAFAALADLPKPVVARVHGGVYGGGVGLACACDIVVAADDATFGLTEVRLGILPGLISPYVLRRLGDRRARELMLTGERFGADRALAAGVADHVVPAAELDARVAERVEQLLFGGPHAQARIKGLLELWADVGWEEYRAALPRTLAEVRSGAEAKEGLAAFLEKRKPRWAAER</sequence>
<name>A0A832MNC1_UNCEI</name>
<organism evidence="2">
    <name type="scientific">Eiseniibacteriota bacterium</name>
    <dbReference type="NCBI Taxonomy" id="2212470"/>
    <lineage>
        <taxon>Bacteria</taxon>
        <taxon>Candidatus Eiseniibacteriota</taxon>
    </lineage>
</organism>
<dbReference type="InterPro" id="IPR029045">
    <property type="entry name" value="ClpP/crotonase-like_dom_sf"/>
</dbReference>
<dbReference type="Gene3D" id="3.90.226.10">
    <property type="entry name" value="2-enoyl-CoA Hydratase, Chain A, domain 1"/>
    <property type="match status" value="1"/>
</dbReference>
<protein>
    <recommendedName>
        <fullName evidence="3">Enoyl-CoA hydratase/isomerase family protein</fullName>
    </recommendedName>
</protein>
<evidence type="ECO:0000313" key="2">
    <source>
        <dbReference type="EMBL" id="HGZ43973.1"/>
    </source>
</evidence>
<reference evidence="2" key="1">
    <citation type="journal article" date="2020" name="mSystems">
        <title>Genome- and Community-Level Interaction Insights into Carbon Utilization and Element Cycling Functions of Hydrothermarchaeota in Hydrothermal Sediment.</title>
        <authorList>
            <person name="Zhou Z."/>
            <person name="Liu Y."/>
            <person name="Xu W."/>
            <person name="Pan J."/>
            <person name="Luo Z.H."/>
            <person name="Li M."/>
        </authorList>
    </citation>
    <scope>NUCLEOTIDE SEQUENCE [LARGE SCALE GENOMIC DNA]</scope>
    <source>
        <strain evidence="2">SpSt-381</strain>
    </source>
</reference>
<dbReference type="InterPro" id="IPR001753">
    <property type="entry name" value="Enoyl-CoA_hydra/iso"/>
</dbReference>
<dbReference type="EMBL" id="DSQF01000022">
    <property type="protein sequence ID" value="HGZ43973.1"/>
    <property type="molecule type" value="Genomic_DNA"/>
</dbReference>
<dbReference type="Gene3D" id="1.10.12.10">
    <property type="entry name" value="Lyase 2-enoyl-coa Hydratase, Chain A, domain 2"/>
    <property type="match status" value="1"/>
</dbReference>
<dbReference type="Pfam" id="PF00378">
    <property type="entry name" value="ECH_1"/>
    <property type="match status" value="1"/>
</dbReference>
<gene>
    <name evidence="2" type="ORF">ENR23_11235</name>
</gene>
<evidence type="ECO:0000256" key="1">
    <source>
        <dbReference type="ARBA" id="ARBA00005254"/>
    </source>
</evidence>
<dbReference type="InterPro" id="IPR051683">
    <property type="entry name" value="Enoyl-CoA_Hydratase/Isomerase"/>
</dbReference>
<accession>A0A832MNC1</accession>
<dbReference type="SUPFAM" id="SSF52096">
    <property type="entry name" value="ClpP/crotonase"/>
    <property type="match status" value="1"/>
</dbReference>
<dbReference type="CDD" id="cd06558">
    <property type="entry name" value="crotonase-like"/>
    <property type="match status" value="1"/>
</dbReference>
<dbReference type="PANTHER" id="PTHR42964">
    <property type="entry name" value="ENOYL-COA HYDRATASE"/>
    <property type="match status" value="1"/>
</dbReference>
<comment type="similarity">
    <text evidence="1">Belongs to the enoyl-CoA hydratase/isomerase family.</text>
</comment>
<comment type="caution">
    <text evidence="2">The sequence shown here is derived from an EMBL/GenBank/DDBJ whole genome shotgun (WGS) entry which is preliminary data.</text>
</comment>